<feature type="compositionally biased region" description="Polar residues" evidence="15">
    <location>
        <begin position="3821"/>
        <end position="3833"/>
    </location>
</feature>
<accession>A0A6P5G2N1</accession>
<feature type="domain" description="ZZ-type" evidence="16">
    <location>
        <begin position="2600"/>
        <end position="2659"/>
    </location>
</feature>
<keyword evidence="10" id="KW-0927">Auxin signaling pathway</keyword>
<feature type="compositionally biased region" description="Basic and acidic residues" evidence="15">
    <location>
        <begin position="3162"/>
        <end position="3174"/>
    </location>
</feature>
<comment type="similarity">
    <text evidence="2 14">Belongs to the UBR4 family.</text>
</comment>
<dbReference type="SUPFAM" id="SSF57850">
    <property type="entry name" value="RING/U-box"/>
    <property type="match status" value="1"/>
</dbReference>
<dbReference type="Pfam" id="PF24079">
    <property type="entry name" value="UBR4"/>
    <property type="match status" value="1"/>
</dbReference>
<dbReference type="RefSeq" id="XP_020102856.1">
    <property type="nucleotide sequence ID" value="XM_020247267.1"/>
</dbReference>
<feature type="compositionally biased region" description="Low complexity" evidence="15">
    <location>
        <begin position="1481"/>
        <end position="1492"/>
    </location>
</feature>
<evidence type="ECO:0000256" key="13">
    <source>
        <dbReference type="PROSITE-ProRule" id="PRU00508"/>
    </source>
</evidence>
<feature type="region of interest" description="Disordered" evidence="15">
    <location>
        <begin position="1514"/>
        <end position="1552"/>
    </location>
</feature>
<evidence type="ECO:0000256" key="1">
    <source>
        <dbReference type="ARBA" id="ARBA00004141"/>
    </source>
</evidence>
<evidence type="ECO:0000256" key="12">
    <source>
        <dbReference type="PROSITE-ProRule" id="PRU00228"/>
    </source>
</evidence>
<keyword evidence="3" id="KW-0217">Developmental protein</keyword>
<dbReference type="InterPro" id="IPR000433">
    <property type="entry name" value="Znf_ZZ"/>
</dbReference>
<keyword evidence="4" id="KW-0812">Transmembrane</keyword>
<dbReference type="GO" id="GO:0009734">
    <property type="term" value="P:auxin-activated signaling pathway"/>
    <property type="evidence" value="ECO:0007669"/>
    <property type="project" value="UniProtKB-KW"/>
</dbReference>
<feature type="region of interest" description="Disordered" evidence="15">
    <location>
        <begin position="1471"/>
        <end position="1502"/>
    </location>
</feature>
<evidence type="ECO:0000256" key="3">
    <source>
        <dbReference type="ARBA" id="ARBA00022473"/>
    </source>
</evidence>
<name>A0A6P5G2N1_ANACO</name>
<feature type="region of interest" description="Disordered" evidence="15">
    <location>
        <begin position="5048"/>
        <end position="5070"/>
    </location>
</feature>
<dbReference type="GO" id="GO:0009506">
    <property type="term" value="C:plasmodesma"/>
    <property type="evidence" value="ECO:0007669"/>
    <property type="project" value="TreeGrafter"/>
</dbReference>
<evidence type="ECO:0000256" key="11">
    <source>
        <dbReference type="ARBA" id="ARBA00070858"/>
    </source>
</evidence>
<feature type="region of interest" description="Disordered" evidence="15">
    <location>
        <begin position="4983"/>
        <end position="5012"/>
    </location>
</feature>
<dbReference type="InterPro" id="IPR025704">
    <property type="entry name" value="E3_Ub_ligase_UBR4_C"/>
</dbReference>
<dbReference type="InterPro" id="IPR043145">
    <property type="entry name" value="Znf_ZZ_sf"/>
</dbReference>
<dbReference type="GO" id="GO:0009926">
    <property type="term" value="P:auxin polar transport"/>
    <property type="evidence" value="ECO:0007669"/>
    <property type="project" value="TreeGrafter"/>
</dbReference>
<dbReference type="Pfam" id="PF13764">
    <property type="entry name" value="E3_UbLigase_R4"/>
    <property type="match status" value="1"/>
</dbReference>
<dbReference type="Pfam" id="PF00569">
    <property type="entry name" value="ZZ"/>
    <property type="match status" value="1"/>
</dbReference>
<dbReference type="PROSITE" id="PS52043">
    <property type="entry name" value="UBR4_E3"/>
    <property type="match status" value="1"/>
</dbReference>
<feature type="zinc finger region" description="UBR-type" evidence="13">
    <location>
        <begin position="1560"/>
        <end position="1631"/>
    </location>
</feature>
<evidence type="ECO:0000259" key="16">
    <source>
        <dbReference type="PROSITE" id="PS50135"/>
    </source>
</evidence>
<feature type="compositionally biased region" description="Low complexity" evidence="15">
    <location>
        <begin position="4895"/>
        <end position="4935"/>
    </location>
</feature>
<dbReference type="FunFam" id="3.30.60.90:FF:000010">
    <property type="entry name" value="auxin transport protein BIG"/>
    <property type="match status" value="1"/>
</dbReference>
<feature type="compositionally biased region" description="Acidic residues" evidence="15">
    <location>
        <begin position="1526"/>
        <end position="1536"/>
    </location>
</feature>
<keyword evidence="6 12" id="KW-0863">Zinc-finger</keyword>
<dbReference type="GO" id="GO:0016020">
    <property type="term" value="C:membrane"/>
    <property type="evidence" value="ECO:0007669"/>
    <property type="project" value="UniProtKB-SubCell"/>
</dbReference>
<evidence type="ECO:0000256" key="5">
    <source>
        <dbReference type="ARBA" id="ARBA00022723"/>
    </source>
</evidence>
<dbReference type="CDD" id="cd19681">
    <property type="entry name" value="UBR-box_BIG_like"/>
    <property type="match status" value="1"/>
</dbReference>
<proteinExistence type="inferred from homology"/>
<dbReference type="GO" id="GO:0005829">
    <property type="term" value="C:cytosol"/>
    <property type="evidence" value="ECO:0007669"/>
    <property type="project" value="TreeGrafter"/>
</dbReference>
<evidence type="ECO:0000256" key="7">
    <source>
        <dbReference type="ARBA" id="ARBA00022833"/>
    </source>
</evidence>
<evidence type="ECO:0000256" key="8">
    <source>
        <dbReference type="ARBA" id="ARBA00022989"/>
    </source>
</evidence>
<dbReference type="InterPro" id="IPR045189">
    <property type="entry name" value="UBR4-like"/>
</dbReference>
<feature type="region of interest" description="Disordered" evidence="15">
    <location>
        <begin position="3810"/>
        <end position="3862"/>
    </location>
</feature>
<evidence type="ECO:0000256" key="14">
    <source>
        <dbReference type="PROSITE-ProRule" id="PRU01388"/>
    </source>
</evidence>
<dbReference type="PROSITE" id="PS50135">
    <property type="entry name" value="ZF_ZZ_2"/>
    <property type="match status" value="1"/>
</dbReference>
<keyword evidence="18" id="KW-1185">Reference proteome</keyword>
<dbReference type="Gene3D" id="3.30.60.90">
    <property type="match status" value="1"/>
</dbReference>
<evidence type="ECO:0000256" key="6">
    <source>
        <dbReference type="ARBA" id="ARBA00022771"/>
    </source>
</evidence>
<dbReference type="OrthoDB" id="30336at2759"/>
<dbReference type="InterPro" id="IPR003126">
    <property type="entry name" value="Znf_UBR"/>
</dbReference>
<feature type="region of interest" description="Disordered" evidence="15">
    <location>
        <begin position="3132"/>
        <end position="3174"/>
    </location>
</feature>
<reference evidence="18" key="1">
    <citation type="journal article" date="2015" name="Nat. Genet.">
        <title>The pineapple genome and the evolution of CAM photosynthesis.</title>
        <authorList>
            <person name="Ming R."/>
            <person name="VanBuren R."/>
            <person name="Wai C.M."/>
            <person name="Tang H."/>
            <person name="Schatz M.C."/>
            <person name="Bowers J.E."/>
            <person name="Lyons E."/>
            <person name="Wang M.L."/>
            <person name="Chen J."/>
            <person name="Biggers E."/>
            <person name="Zhang J."/>
            <person name="Huang L."/>
            <person name="Zhang L."/>
            <person name="Miao W."/>
            <person name="Zhang J."/>
            <person name="Ye Z."/>
            <person name="Miao C."/>
            <person name="Lin Z."/>
            <person name="Wang H."/>
            <person name="Zhou H."/>
            <person name="Yim W.C."/>
            <person name="Priest H.D."/>
            <person name="Zheng C."/>
            <person name="Woodhouse M."/>
            <person name="Edger P.P."/>
            <person name="Guyot R."/>
            <person name="Guo H.B."/>
            <person name="Guo H."/>
            <person name="Zheng G."/>
            <person name="Singh R."/>
            <person name="Sharma A."/>
            <person name="Min X."/>
            <person name="Zheng Y."/>
            <person name="Lee H."/>
            <person name="Gurtowski J."/>
            <person name="Sedlazeck F.J."/>
            <person name="Harkess A."/>
            <person name="McKain M.R."/>
            <person name="Liao Z."/>
            <person name="Fang J."/>
            <person name="Liu J."/>
            <person name="Zhang X."/>
            <person name="Zhang Q."/>
            <person name="Hu W."/>
            <person name="Qin Y."/>
            <person name="Wang K."/>
            <person name="Chen L.Y."/>
            <person name="Shirley N."/>
            <person name="Lin Y.R."/>
            <person name="Liu L.Y."/>
            <person name="Hernandez A.G."/>
            <person name="Wright C.L."/>
            <person name="Bulone V."/>
            <person name="Tuskan G.A."/>
            <person name="Heath K."/>
            <person name="Zee F."/>
            <person name="Moore P.H."/>
            <person name="Sunkar R."/>
            <person name="Leebens-Mack J.H."/>
            <person name="Mockler T."/>
            <person name="Bennetzen J.L."/>
            <person name="Freeling M."/>
            <person name="Sankoff D."/>
            <person name="Paterson A.H."/>
            <person name="Zhu X."/>
            <person name="Yang X."/>
            <person name="Smith J.A."/>
            <person name="Cushman J.C."/>
            <person name="Paull R.E."/>
            <person name="Yu Q."/>
        </authorList>
    </citation>
    <scope>NUCLEOTIDE SEQUENCE [LARGE SCALE GENOMIC DNA]</scope>
    <source>
        <strain evidence="18">cv. F153</strain>
    </source>
</reference>
<evidence type="ECO:0000256" key="9">
    <source>
        <dbReference type="ARBA" id="ARBA00023136"/>
    </source>
</evidence>
<feature type="compositionally biased region" description="Low complexity" evidence="15">
    <location>
        <begin position="3834"/>
        <end position="3847"/>
    </location>
</feature>
<evidence type="ECO:0000256" key="10">
    <source>
        <dbReference type="ARBA" id="ARBA00023294"/>
    </source>
</evidence>
<keyword evidence="9" id="KW-0472">Membrane</keyword>
<dbReference type="InterPro" id="IPR056530">
    <property type="entry name" value="UBR4-like_dom"/>
</dbReference>
<dbReference type="SMART" id="SM00291">
    <property type="entry name" value="ZnF_ZZ"/>
    <property type="match status" value="1"/>
</dbReference>
<feature type="compositionally biased region" description="Low complexity" evidence="15">
    <location>
        <begin position="4985"/>
        <end position="5012"/>
    </location>
</feature>
<gene>
    <name evidence="19" type="primary">LOC109720275</name>
</gene>
<feature type="compositionally biased region" description="Low complexity" evidence="15">
    <location>
        <begin position="1516"/>
        <end position="1525"/>
    </location>
</feature>
<evidence type="ECO:0000256" key="4">
    <source>
        <dbReference type="ARBA" id="ARBA00022692"/>
    </source>
</evidence>
<reference evidence="19" key="2">
    <citation type="submission" date="2025-08" db="UniProtKB">
        <authorList>
            <consortium name="RefSeq"/>
        </authorList>
    </citation>
    <scope>IDENTIFICATION</scope>
    <source>
        <tissue evidence="19">Leaf</tissue>
    </source>
</reference>
<feature type="region of interest" description="Disordered" evidence="15">
    <location>
        <begin position="4883"/>
        <end position="4941"/>
    </location>
</feature>
<dbReference type="PROSITE" id="PS01357">
    <property type="entry name" value="ZF_ZZ_1"/>
    <property type="match status" value="1"/>
</dbReference>
<feature type="compositionally biased region" description="Low complexity" evidence="15">
    <location>
        <begin position="5048"/>
        <end position="5069"/>
    </location>
</feature>
<feature type="domain" description="UBR-type" evidence="17">
    <location>
        <begin position="1560"/>
        <end position="1631"/>
    </location>
</feature>
<dbReference type="CDD" id="cd02249">
    <property type="entry name" value="ZZ"/>
    <property type="match status" value="1"/>
</dbReference>
<organism evidence="18 19">
    <name type="scientific">Ananas comosus</name>
    <name type="common">Pineapple</name>
    <name type="synonym">Ananas ananas</name>
    <dbReference type="NCBI Taxonomy" id="4615"/>
    <lineage>
        <taxon>Eukaryota</taxon>
        <taxon>Viridiplantae</taxon>
        <taxon>Streptophyta</taxon>
        <taxon>Embryophyta</taxon>
        <taxon>Tracheophyta</taxon>
        <taxon>Spermatophyta</taxon>
        <taxon>Magnoliopsida</taxon>
        <taxon>Liliopsida</taxon>
        <taxon>Poales</taxon>
        <taxon>Bromeliaceae</taxon>
        <taxon>Bromelioideae</taxon>
        <taxon>Ananas</taxon>
    </lineage>
</organism>
<sequence>MAEIAGLVEILGEERAPKDLASRLRSDAARPGLRRLLAVLASAADAAADAAAAADGSESWTRAQIDAVVAAARAIASAVLFASAVEQVEPAVATILGRSVEFCISYLERSAFDGSDLGLQNELVQFLELALANATSKECDVPDHCPVNISVEQLSSIPVKAESMDMGSIENCYLQGFKCSKDENVTASLLVSLSSESSWPVPLGRQSTETLVTKSPNFMMSVLQHHAIVHLKCVPHLLMLCKELLRPPSLEHIQDANFSSRLSISQRILKLLRCLALEFPYDPYDTELLHSVATFADTLPSLFRLRFDFSNHDWATGGDRLGALVLQILEDFLHFIHIIFYEDYVCYTVQTCVVASMMEILNSKNWRYDESSSSLKPPLIYCPQVVLYLLKLLKDVKSWTSPSDILKKSERKAPDCSHESEISVSFCHVRSKRISLLKNYTCEEYLRLIFPESEQWVDDLVHLAFFLHAEGVKSRPVVDKLRSTSTKPAIVSDSECSVSHEDEAIFGNLFSEASRPTGPTDGLDQPVTLVTSTSSSPRLPIQAATDLLSFLKTCVFSPDWHCMIFEDAWIKLQSFHIDQLLSILNCPVCFSGERNSEDPVQITLLQINEICFELLHTLLVRHDLPTSLKVHLIDQVLKVEDGMYVYNHLSLTLVAHALISGSDSDGNLQTKIIDGYFNFVLEKAKNILGICSESTDFFGTLPCAFHLEILLMAFHLSSEDKKPELAKFVLSSLREVGAPPPGTTAGQLSRWGLLISRLLLPLRHMILYPSTCPSWLLLRLRSKLREVPFIADQSYILHDHLPSCASAVVQSIFGDSIKESSVVSSLLPQLIDVTPLHATIYRGNDTAFQKLGLDFDDLSTTFSQILSFWRGKKPEAAEHLIVERYVFLLCWGTISSISFSTNSTSHGVNLVNLDFSDVRSACMLGLSFVRGTAVNSQDNDFPACIFDLLQQFHPQKSIDSAEVGSWDFLRNNVWLSFILLLLNAGFWRNSKRNTISEMESYWLRLPKDCKLFDVGESLVMYILQGNKGGWLLDVLSSILKTYLQVLRESFLSTVDVGACAAHFSPLLLFKLSAIDKFGQKFPLEKYGCSISQLEDLYDLPSKLDGIASKFDTGGLNFILCRCLLHGFPSHSDCCSGALLSCILEVREIVCILDGYLKIRGAEHKDQVEAGVVTQLLENVMTVKTDKIFRSISGQCDSICTSLIGQRNDLAGYCDLFALKQLEGFLANISFKDDIDTVMQEALVASIVDLIDDLRRDNSGMEISKYYLGSDEGVPEEFKVFFGGYHANLSVLFDALDKCHSEPINLKVLNLFTGLLADGLCPSLKEKLHKKFLEMELSRLSHWLEFRLLGCSKNLGSVAVTAGSPVLREATMEFIMRLVYPSGDTFTRELLSRLVEAMLILLDRAFLHYDLLTGKAYFNFLVQLLSGEPFMKQLLESTVMLVQKLVDSEGSLPALKFLFGFLDAVMNDYRSNKSSSDKHSLKQSLSDSSSLGSVVPKQVSSRKNTENLLLTANQERGSASADCDATSADEDEDDGTSDGELGSIDRDDEEDSNSERALASKVCTFTSSGSNFMEQHWYFCYTCDLTVSKGCCSICAKVCHRGHRVVYSRSSRFFCDCGAGGVRGSSCQCLKPRKFTGPSSLSAPATSNFQPLLPYSEDADQAADSDSDLDDNMSGDVDNCFNLSIPLELHDRLPVIIENLNIEGRLLELCNKLLPTVIAQRELNLSKDKKVILGGDKMVSHNADMFQLKKAYKSGSLDLKIKADYPNSRELKSHLVSGSLTKSLLSVSVRGRLAAGEGDKVAIFDVGQLIGQPTVAPVTADKTNVKPLSRNIVRFEIIHLLFNPLVENYLAVAGYEDCQVLTLNSRGEVTDRLAIELALQGAYIRRVEWVPGSQVQLMVVTNMFVKIYDLSQDNISPMHYFNLADDLIVDATLVPASMGKVFLLVLSETGCLFRLEVSMEGDVGAKTLTETIKVKDAAEVQQKGLSLYFSSTYRLLFLAYQDNTTLMGRLDANATSLTESSYVYEEDQDGKVRPAGLHHWKELVVGSGIFVSLSSLKSNSPLAVSLGLHELAAQNMRYGSVSTTPMVGVAAYKPLSKDKIHCLVLHDDGSLQIYSYTPIGGDTAAGMSVEQTKKLGSSILSSRAYAGSNPEFPLDFFEKTMCITPDVKLSSDAIRSGDSDSIKQKLASDDGFLESPTPAGFKVTVSNSNPDIVMVGCRIHVGNGSAIHIPSEVTIFQRAVKLDEGMRSWYDIPFTTAESLLADEEFTITIGRTLDGSANPRIDSLEVYGRAKDEFGWKEKMDAVLDMEAHVLGTSSGAGRLGKRYQMMHAAPIQEQVLADALKFLSRIYMLCRSNQSTEVVDVDSEVRRLKCRTLLETVFQSDREPLLQSAACHVLRAVFPKREIYYHVKDTMRLLGVIKSFPMLISRIGVGGAASGWVIKEFTAQMHAVSKIALHRRANMATFLETHGSEVVDGLMQILWGILDLERPETQTINSIVIPSVELIYSYAECLALHANDAYGLSVAPAVALLKKLLFAPYEAVQTSSSLAISSRLLQVPFPKQTMIPTDDAVENRTVAHVLSENPTGGNTQVMIEEDHATSSVQYCCDGCSTVPILRQRWHCNVCPDFDLCEACYRALDADRLPPPHSRDHPMSAIPIEIDSLGGESSNEIHFPMDELSDPSVMHVAADRNMQNSPSSIHVLETNEAGDFPSSVTDQRIVSISASKRAVNSLLLHQLIEDLNGWMEITAGIRAIPIMQLFYRLSSAVGGPFMDSSKPENLDMEKFVKWLLDEINVNKPFPAKTRCYFGEVAILVFMFFTLMFRNWHHPGGDVSQPKSGGSSDLQDKGFVQAPLSSSSSSAVPSSSDEPEKNEFASQLVRACSFLRQQAFLNYLMDILQQLVPIFKSSSSNSESGSSAGSGCGSLLTVRRELPAGNFSPFFSDSYAKAHRADLFTDYHKLLLENTFRLVYSMVRPEKQDKSGDKDKMYKSLVAKDLKLDGFQDVLCSYISNPLTTFVRRYARRLFLHLCGSKTHYYSVRDSWQFSYEIRKLHKLVNKSGGFRNPVPYERSVKLVKSLSAICEVAGARPRNWQKFCLKNMDLLPFLMNGMFYFGEESVVQTLKLLNLAFHTGKEVSHGTQKSEGGDAGGYSNRTGSQSSDSKKKRKGEDGGESGSEKSCVDMEQAVEMFIDKDGTILRRFIDSFLLEWNSASVRHEAKCVLYGVWHHGKSSFREAVLTTLFQKVKSLPMYGQNIVEYTELMTWLLGKMADSSIKHHEKELVSKCLTSDVISCIFETLHSQNDLLANHPNSRIYNTLNSLVEFDGYYLESEPCVTCSCPDVPYARIKLESLKSETKFTDNRIIVKCTGSYTIQSVTMNVHDARKSKSVKILNLYYNNRPVSDLSELKNNWSLWKRAKSCHLAFNQTELKVEFPIPITACNFMIELDSFYENLQASSLESLQCPRCSRSVTDKHGICGNCHENAYQCRQCRNINYENLDSFLCNECGYSKYGRFEFNFMAKPSFSFDNMENDEDMRKGLAAIESESENAHRRYQQLLGFKKPLLKLVSSIGEQEIDSQQKDTVQQMMVSLPGPSCKVNRKIALLGVLYGEKCKAAFDSVSKSVQTLQGLRRVLMAYLHQKNSDDSVALSTFAIPRSPSNCYGCATTFVTQCLELLQVLSKHPNCKKQLVSAGILSELFENNLHQGPKTSRVLARAVLSAFCEGDAEAVGELNRLIQKKVMYCLEHHRSMDIALATREELLLLSETCAVVDELWESRLRVAFQLMFSSIKVGAKHPAISEHIILPCLRIISQACTPPRSDANDKENATGKSTSLLQPKNDSSSNQSATSTSLLNGNRSPSELSEKSLEGSQMSQDIPLLSYSEWERGASYLDFVRRQYKVSQVVKATAQKSRQDPQKFDYLALKYGLKWKRRACRRTAKNDFSTFALGSWVSELILSACSQSIRSEVCNLIALLCPLSSSRGFQLLNLLTSLLPATLSVGESATEYFELLFKMIESEAARLFLTVRGCLKTICRLIKQEVANVESQERSLSIDISQGLILHKLIELLNKFLEIPNIRARFMQDELLSEVLEAFLVIRGLIVQKTKLISDCNRLLKDLLDSLLQESTANKRQFIRACISSLQNHAKEKKGRSSLFILEQLCNMICPTKPEPVYLLILNKAHTQEEFIRGSMTKNPYSSAEIGPLMRDVKNKICNQLDLVGLLEDDYGMELLVGGNIISLDLSISQVYEQVWKKYHSQTQSSLPTSAVLSSAGLPSARECPPMTVTYRLQGLDGEATEPMIKELEEEREESQDPEVEFAIAGVVRECEGLETIMSMIQRLRDDDLRSNQEELNSVLNLLMYCCKIRENRQALLRLGALGLLLDTARRAFSVDAMEPAEGILLIVESLTLEANESDISSTQSVFTVSNEESGAAGEQAKKIVLMFLERLCHPLSAKKSNKQQRNDEMVARILPYLTYGQPVAMEALIQHFEPYLQAWGEFDELQKKHQDNPKDESLAQQAAKQRSALENFVRVSESLKTSSCGESLKDIILERGIVKAAITHLKESFAVAGQAGYKTSSEWTFGLKLPSVPLILSMLRGLSKGHLPTQRCIDEEGVLPLLHALEGVSGENEIGTRAENLLDTLANKENNGDGFLGQKIRELRHATRDEMRRMALKNREMLLQGLGMRQEFSLDGGKRIVVSKPAIEGLDDVEEEEDGLACMVCREGYTLRPNDMLGVYSFSKRVNLGPTNTASGGRGDCVYTTVSHFNIIHFQCHQEAKRADAALKNPKKEWEGATLRNNETLCNCIFPLRGPSVPLAQYARCVDQYWEHLNTLGRADGSRLRLVTYDIVLMLARFATGASFSTDSKGGGRESNSRFLPFMIQMASYLVNQGSSNQQQRRAMAKSVASYLSSSSSSNNNSPSSSPSSTTSSSDSPGRSPSSSLPGPARPPSEETVQFMMVYSLLSDSYEDWSSHRLAFLQRGIYHAFMQHKHSGRSSSTLRSPSDSAAASTSRSDDGGPSADSADAKKLFALVQPILVYTGLIEQLQQFFKLGNSSSSSSSSSSSTAPGEEAGSSGSGSLERWEVVMKERMVNMKEMVGFSKEMLDWLEDMTTAADLQEAFDVMGVLRDVLSGGFSRCEDFVREAILAAKS</sequence>
<dbReference type="Proteomes" id="UP000515123">
    <property type="component" value="Linkage group 14"/>
</dbReference>
<evidence type="ECO:0000256" key="2">
    <source>
        <dbReference type="ARBA" id="ARBA00009970"/>
    </source>
</evidence>
<comment type="subcellular location">
    <subcellularLocation>
        <location evidence="1">Membrane</location>
        <topology evidence="1">Multi-pass membrane protein</topology>
    </subcellularLocation>
</comment>
<keyword evidence="5" id="KW-0479">Metal-binding</keyword>
<protein>
    <recommendedName>
        <fullName evidence="11">Auxin transport protein BIG</fullName>
    </recommendedName>
</protein>
<dbReference type="PROSITE" id="PS51157">
    <property type="entry name" value="ZF_UBR"/>
    <property type="match status" value="1"/>
</dbReference>
<evidence type="ECO:0000259" key="17">
    <source>
        <dbReference type="PROSITE" id="PS51157"/>
    </source>
</evidence>
<dbReference type="GO" id="GO:0008270">
    <property type="term" value="F:zinc ion binding"/>
    <property type="evidence" value="ECO:0007669"/>
    <property type="project" value="UniProtKB-KW"/>
</dbReference>
<feature type="region of interest" description="UBR4 E3 catalytic module" evidence="14">
    <location>
        <begin position="4578"/>
        <end position="5139"/>
    </location>
</feature>
<dbReference type="PANTHER" id="PTHR21725:SF1">
    <property type="entry name" value="E3 UBIQUITIN-PROTEIN LIGASE UBR4"/>
    <property type="match status" value="1"/>
</dbReference>
<keyword evidence="8" id="KW-1133">Transmembrane helix</keyword>
<keyword evidence="7" id="KW-0862">Zinc</keyword>
<evidence type="ECO:0000313" key="18">
    <source>
        <dbReference type="Proteomes" id="UP000515123"/>
    </source>
</evidence>
<dbReference type="PANTHER" id="PTHR21725">
    <property type="entry name" value="E3 UBIQUITIN-PROTEIN LIGASE UBR4"/>
    <property type="match status" value="1"/>
</dbReference>
<evidence type="ECO:0000256" key="15">
    <source>
        <dbReference type="SAM" id="MobiDB-lite"/>
    </source>
</evidence>
<evidence type="ECO:0000313" key="19">
    <source>
        <dbReference type="RefSeq" id="XP_020102856.1"/>
    </source>
</evidence>
<dbReference type="GeneID" id="109720275"/>
<dbReference type="SMART" id="SM00396">
    <property type="entry name" value="ZnF_UBR1"/>
    <property type="match status" value="1"/>
</dbReference>